<evidence type="ECO:0000313" key="4">
    <source>
        <dbReference type="Proteomes" id="UP001501788"/>
    </source>
</evidence>
<gene>
    <name evidence="3" type="ORF">GCM10023090_03920</name>
</gene>
<sequence>MRATQDTYNHRTMRRGLIAIFALHFLVNVVFFAFGKIETAKAWQPAQVAASLLEPSEPAHEDDLLGHAHDHGLTDTQPELPEWLHLNLGPFTSACDVAPPVAALRHPAASPPLEGLQRPPRASAQA</sequence>
<dbReference type="Proteomes" id="UP001501788">
    <property type="component" value="Unassembled WGS sequence"/>
</dbReference>
<keyword evidence="2" id="KW-0472">Membrane</keyword>
<evidence type="ECO:0000256" key="1">
    <source>
        <dbReference type="SAM" id="MobiDB-lite"/>
    </source>
</evidence>
<evidence type="ECO:0000256" key="2">
    <source>
        <dbReference type="SAM" id="Phobius"/>
    </source>
</evidence>
<reference evidence="4" key="1">
    <citation type="journal article" date="2019" name="Int. J. Syst. Evol. Microbiol.">
        <title>The Global Catalogue of Microorganisms (GCM) 10K type strain sequencing project: providing services to taxonomists for standard genome sequencing and annotation.</title>
        <authorList>
            <consortium name="The Broad Institute Genomics Platform"/>
            <consortium name="The Broad Institute Genome Sequencing Center for Infectious Disease"/>
            <person name="Wu L."/>
            <person name="Ma J."/>
        </authorList>
    </citation>
    <scope>NUCLEOTIDE SEQUENCE [LARGE SCALE GENOMIC DNA]</scope>
    <source>
        <strain evidence="4">JCM 31890</strain>
    </source>
</reference>
<keyword evidence="2" id="KW-0812">Transmembrane</keyword>
<organism evidence="3 4">
    <name type="scientific">Acidovorax lacteus</name>
    <dbReference type="NCBI Taxonomy" id="1924988"/>
    <lineage>
        <taxon>Bacteria</taxon>
        <taxon>Pseudomonadati</taxon>
        <taxon>Pseudomonadota</taxon>
        <taxon>Betaproteobacteria</taxon>
        <taxon>Burkholderiales</taxon>
        <taxon>Comamonadaceae</taxon>
        <taxon>Acidovorax</taxon>
    </lineage>
</organism>
<proteinExistence type="predicted"/>
<dbReference type="EMBL" id="BAABEX010000003">
    <property type="protein sequence ID" value="GAA4418677.1"/>
    <property type="molecule type" value="Genomic_DNA"/>
</dbReference>
<keyword evidence="4" id="KW-1185">Reference proteome</keyword>
<feature type="region of interest" description="Disordered" evidence="1">
    <location>
        <begin position="106"/>
        <end position="126"/>
    </location>
</feature>
<name>A0ABP8KXG6_9BURK</name>
<comment type="caution">
    <text evidence="3">The sequence shown here is derived from an EMBL/GenBank/DDBJ whole genome shotgun (WGS) entry which is preliminary data.</text>
</comment>
<feature type="region of interest" description="Disordered" evidence="1">
    <location>
        <begin position="53"/>
        <end position="76"/>
    </location>
</feature>
<feature type="compositionally biased region" description="Basic and acidic residues" evidence="1">
    <location>
        <begin position="57"/>
        <end position="73"/>
    </location>
</feature>
<evidence type="ECO:0008006" key="5">
    <source>
        <dbReference type="Google" id="ProtNLM"/>
    </source>
</evidence>
<accession>A0ABP8KXG6</accession>
<protein>
    <recommendedName>
        <fullName evidence="5">Energy transducer TonB</fullName>
    </recommendedName>
</protein>
<feature type="transmembrane region" description="Helical" evidence="2">
    <location>
        <begin position="16"/>
        <end position="34"/>
    </location>
</feature>
<keyword evidence="2" id="KW-1133">Transmembrane helix</keyword>
<evidence type="ECO:0000313" key="3">
    <source>
        <dbReference type="EMBL" id="GAA4418677.1"/>
    </source>
</evidence>